<dbReference type="Gene3D" id="3.60.15.10">
    <property type="entry name" value="Ribonuclease Z/Hydroxyacylglutathione hydrolase-like"/>
    <property type="match status" value="1"/>
</dbReference>
<feature type="domain" description="Metallo-beta-lactamase" evidence="5">
    <location>
        <begin position="74"/>
        <end position="279"/>
    </location>
</feature>
<proteinExistence type="inferred from homology"/>
<organism evidence="6 7">
    <name type="scientific">Robiginitalea marina</name>
    <dbReference type="NCBI Taxonomy" id="2954105"/>
    <lineage>
        <taxon>Bacteria</taxon>
        <taxon>Pseudomonadati</taxon>
        <taxon>Bacteroidota</taxon>
        <taxon>Flavobacteriia</taxon>
        <taxon>Flavobacteriales</taxon>
        <taxon>Flavobacteriaceae</taxon>
        <taxon>Robiginitalea</taxon>
    </lineage>
</organism>
<keyword evidence="3" id="KW-0378">Hydrolase</keyword>
<evidence type="ECO:0000256" key="1">
    <source>
        <dbReference type="ARBA" id="ARBA00007749"/>
    </source>
</evidence>
<dbReference type="PANTHER" id="PTHR42978">
    <property type="entry name" value="QUORUM-QUENCHING LACTONASE YTNP-RELATED-RELATED"/>
    <property type="match status" value="1"/>
</dbReference>
<dbReference type="Proteomes" id="UP001206312">
    <property type="component" value="Unassembled WGS sequence"/>
</dbReference>
<dbReference type="PROSITE" id="PS51257">
    <property type="entry name" value="PROKAR_LIPOPROTEIN"/>
    <property type="match status" value="1"/>
</dbReference>
<dbReference type="CDD" id="cd07729">
    <property type="entry name" value="AHL_lactonase_MBL-fold"/>
    <property type="match status" value="1"/>
</dbReference>
<dbReference type="InterPro" id="IPR001279">
    <property type="entry name" value="Metallo-B-lactamas"/>
</dbReference>
<protein>
    <submittedName>
        <fullName evidence="6">N-acyl homoserine lactonase family protein</fullName>
    </submittedName>
</protein>
<evidence type="ECO:0000313" key="6">
    <source>
        <dbReference type="EMBL" id="MCO5724325.1"/>
    </source>
</evidence>
<keyword evidence="4" id="KW-0862">Zinc</keyword>
<keyword evidence="7" id="KW-1185">Reference proteome</keyword>
<evidence type="ECO:0000313" key="7">
    <source>
        <dbReference type="Proteomes" id="UP001206312"/>
    </source>
</evidence>
<dbReference type="InterPro" id="IPR051013">
    <property type="entry name" value="MBL_superfamily_lactonases"/>
</dbReference>
<dbReference type="PANTHER" id="PTHR42978:SF3">
    <property type="entry name" value="BLR3078 PROTEIN"/>
    <property type="match status" value="1"/>
</dbReference>
<accession>A0ABT1AXL3</accession>
<dbReference type="SMART" id="SM00849">
    <property type="entry name" value="Lactamase_B"/>
    <property type="match status" value="1"/>
</dbReference>
<sequence>MKLSLNIIFGGMALLATLASCKQGGAKDLSMADAGTGQRPGIRLYTFDGGTVQVNNLELFAQDSAYRGQTSKFADAFYVVQHPKGTLMWDAGLSEALVAMKEPFTSPDGSFTVSRSDSVHTQLAQIGMSPEDIDFLALSHTHFDHSGHAEALPGATWLVQKQEYDWVMSKEVREQQPDMYNAVNDLKKIRKFTGDHDVFGDGTVVIKFLPGHTPGHCALFLNLPEAGPILLSGDLYHLSLNRLHKRVPIFNTDVKQTLASMEVFEAFADSTGARVILQHSRDDFEKMPKAPNYLK</sequence>
<dbReference type="SUPFAM" id="SSF56281">
    <property type="entry name" value="Metallo-hydrolase/oxidoreductase"/>
    <property type="match status" value="1"/>
</dbReference>
<evidence type="ECO:0000256" key="4">
    <source>
        <dbReference type="ARBA" id="ARBA00022833"/>
    </source>
</evidence>
<dbReference type="Pfam" id="PF00753">
    <property type="entry name" value="Lactamase_B"/>
    <property type="match status" value="1"/>
</dbReference>
<name>A0ABT1AXL3_9FLAO</name>
<gene>
    <name evidence="6" type="ORF">NG653_05630</name>
</gene>
<dbReference type="RefSeq" id="WP_252740703.1">
    <property type="nucleotide sequence ID" value="NZ_JAMXIB010000003.1"/>
</dbReference>
<dbReference type="InterPro" id="IPR036866">
    <property type="entry name" value="RibonucZ/Hydroxyglut_hydro"/>
</dbReference>
<keyword evidence="2" id="KW-0479">Metal-binding</keyword>
<evidence type="ECO:0000256" key="2">
    <source>
        <dbReference type="ARBA" id="ARBA00022723"/>
    </source>
</evidence>
<evidence type="ECO:0000256" key="3">
    <source>
        <dbReference type="ARBA" id="ARBA00022801"/>
    </source>
</evidence>
<evidence type="ECO:0000259" key="5">
    <source>
        <dbReference type="SMART" id="SM00849"/>
    </source>
</evidence>
<comment type="caution">
    <text evidence="6">The sequence shown here is derived from an EMBL/GenBank/DDBJ whole genome shotgun (WGS) entry which is preliminary data.</text>
</comment>
<dbReference type="EMBL" id="JAMXIB010000003">
    <property type="protein sequence ID" value="MCO5724325.1"/>
    <property type="molecule type" value="Genomic_DNA"/>
</dbReference>
<comment type="similarity">
    <text evidence="1">Belongs to the metallo-beta-lactamase superfamily.</text>
</comment>
<reference evidence="6 7" key="1">
    <citation type="submission" date="2022-06" db="EMBL/GenBank/DDBJ databases">
        <authorList>
            <person name="Xuan X."/>
        </authorList>
    </citation>
    <scope>NUCLEOTIDE SEQUENCE [LARGE SCALE GENOMIC DNA]</scope>
    <source>
        <strain evidence="6 7">2V75</strain>
    </source>
</reference>